<comment type="subcellular location">
    <subcellularLocation>
        <location evidence="1">Membrane</location>
    </subcellularLocation>
</comment>
<dbReference type="Pfam" id="PF04576">
    <property type="entry name" value="Zein-binding"/>
    <property type="match status" value="1"/>
</dbReference>
<evidence type="ECO:0000256" key="3">
    <source>
        <dbReference type="ARBA" id="ARBA00022989"/>
    </source>
</evidence>
<keyword evidence="4 7" id="KW-0472">Membrane</keyword>
<evidence type="ECO:0000256" key="2">
    <source>
        <dbReference type="ARBA" id="ARBA00022692"/>
    </source>
</evidence>
<keyword evidence="10" id="KW-1185">Reference proteome</keyword>
<evidence type="ECO:0000256" key="7">
    <source>
        <dbReference type="SAM" id="Phobius"/>
    </source>
</evidence>
<organism evidence="9 10">
    <name type="scientific">Iris pallida</name>
    <name type="common">Sweet iris</name>
    <dbReference type="NCBI Taxonomy" id="29817"/>
    <lineage>
        <taxon>Eukaryota</taxon>
        <taxon>Viridiplantae</taxon>
        <taxon>Streptophyta</taxon>
        <taxon>Embryophyta</taxon>
        <taxon>Tracheophyta</taxon>
        <taxon>Spermatophyta</taxon>
        <taxon>Magnoliopsida</taxon>
        <taxon>Liliopsida</taxon>
        <taxon>Asparagales</taxon>
        <taxon>Iridaceae</taxon>
        <taxon>Iridoideae</taxon>
        <taxon>Irideae</taxon>
        <taxon>Iris</taxon>
    </lineage>
</organism>
<comment type="caution">
    <text evidence="9">The sequence shown here is derived from an EMBL/GenBank/DDBJ whole genome shotgun (WGS) entry which is preliminary data.</text>
</comment>
<evidence type="ECO:0000256" key="4">
    <source>
        <dbReference type="ARBA" id="ARBA00023136"/>
    </source>
</evidence>
<dbReference type="AlphaFoldDB" id="A0AAX6DYA3"/>
<feature type="coiled-coil region" evidence="5">
    <location>
        <begin position="348"/>
        <end position="375"/>
    </location>
</feature>
<dbReference type="PROSITE" id="PS51775">
    <property type="entry name" value="GTD_BINDING"/>
    <property type="match status" value="1"/>
</dbReference>
<feature type="region of interest" description="Disordered" evidence="6">
    <location>
        <begin position="178"/>
        <end position="208"/>
    </location>
</feature>
<dbReference type="GO" id="GO:0080115">
    <property type="term" value="F:myosin XI tail binding"/>
    <property type="evidence" value="ECO:0007669"/>
    <property type="project" value="UniProtKB-ARBA"/>
</dbReference>
<dbReference type="EMBL" id="JANAVB010041219">
    <property type="protein sequence ID" value="KAJ6796730.1"/>
    <property type="molecule type" value="Genomic_DNA"/>
</dbReference>
<evidence type="ECO:0000259" key="8">
    <source>
        <dbReference type="PROSITE" id="PS51775"/>
    </source>
</evidence>
<feature type="region of interest" description="Disordered" evidence="6">
    <location>
        <begin position="278"/>
        <end position="299"/>
    </location>
</feature>
<evidence type="ECO:0000256" key="1">
    <source>
        <dbReference type="ARBA" id="ARBA00004370"/>
    </source>
</evidence>
<evidence type="ECO:0000256" key="5">
    <source>
        <dbReference type="SAM" id="Coils"/>
    </source>
</evidence>
<feature type="domain" description="GTD-binding" evidence="8">
    <location>
        <begin position="63"/>
        <end position="161"/>
    </location>
</feature>
<evidence type="ECO:0000256" key="6">
    <source>
        <dbReference type="SAM" id="MobiDB-lite"/>
    </source>
</evidence>
<feature type="coiled-coil region" evidence="5">
    <location>
        <begin position="58"/>
        <end position="124"/>
    </location>
</feature>
<reference evidence="9" key="2">
    <citation type="submission" date="2023-04" db="EMBL/GenBank/DDBJ databases">
        <authorList>
            <person name="Bruccoleri R.E."/>
            <person name="Oakeley E.J."/>
            <person name="Faust A.-M."/>
            <person name="Dessus-Babus S."/>
            <person name="Altorfer M."/>
            <person name="Burckhardt D."/>
            <person name="Oertli M."/>
            <person name="Naumann U."/>
            <person name="Petersen F."/>
            <person name="Wong J."/>
        </authorList>
    </citation>
    <scope>NUCLEOTIDE SEQUENCE</scope>
    <source>
        <strain evidence="9">GSM-AAB239-AS_SAM_17_03QT</strain>
        <tissue evidence="9">Leaf</tissue>
    </source>
</reference>
<feature type="transmembrane region" description="Helical" evidence="7">
    <location>
        <begin position="405"/>
        <end position="424"/>
    </location>
</feature>
<proteinExistence type="predicted"/>
<dbReference type="GO" id="GO:0016020">
    <property type="term" value="C:membrane"/>
    <property type="evidence" value="ECO:0007669"/>
    <property type="project" value="UniProtKB-SubCell"/>
</dbReference>
<feature type="compositionally biased region" description="Acidic residues" evidence="6">
    <location>
        <begin position="278"/>
        <end position="296"/>
    </location>
</feature>
<dbReference type="PANTHER" id="PTHR31422:SF0">
    <property type="entry name" value="MYOSIN-BINDING PROTEIN 7"/>
    <property type="match status" value="1"/>
</dbReference>
<reference evidence="9" key="1">
    <citation type="journal article" date="2023" name="GigaByte">
        <title>Genome assembly of the bearded iris, Iris pallida Lam.</title>
        <authorList>
            <person name="Bruccoleri R.E."/>
            <person name="Oakeley E.J."/>
            <person name="Faust A.M.E."/>
            <person name="Altorfer M."/>
            <person name="Dessus-Babus S."/>
            <person name="Burckhardt D."/>
            <person name="Oertli M."/>
            <person name="Naumann U."/>
            <person name="Petersen F."/>
            <person name="Wong J."/>
        </authorList>
    </citation>
    <scope>NUCLEOTIDE SEQUENCE</scope>
    <source>
        <strain evidence="9">GSM-AAB239-AS_SAM_17_03QT</strain>
    </source>
</reference>
<gene>
    <name evidence="9" type="ORF">M6B38_219975</name>
</gene>
<evidence type="ECO:0000313" key="9">
    <source>
        <dbReference type="EMBL" id="KAJ6796730.1"/>
    </source>
</evidence>
<feature type="compositionally biased region" description="Basic and acidic residues" evidence="6">
    <location>
        <begin position="178"/>
        <end position="187"/>
    </location>
</feature>
<accession>A0AAX6DYA3</accession>
<dbReference type="Proteomes" id="UP001140949">
    <property type="component" value="Unassembled WGS sequence"/>
</dbReference>
<protein>
    <submittedName>
        <fullName evidence="9">Myosin-binding protein 7 isoform X1</fullName>
    </submittedName>
</protein>
<keyword evidence="3 7" id="KW-1133">Transmembrane helix</keyword>
<keyword evidence="2 7" id="KW-0812">Transmembrane</keyword>
<sequence>MDPLAAYSPPHAACTCTCPCCGDPTTWVRSVKRKLPEPSSAAGTLHGGSHLSADVSARVEVENEVAALREALSRQQQTIEQLCAELEQEQNAASTAASEAMSMILRLQREKAEAQMELRQFKRFAEERMAHDQDELAALDDLLFKREQAVQSLSLEVKAYRHRLASYGIEDHGDFAFDAPQPDKADTDAEEAPPPLDQSAEFNLPDYEYPPLRCTVRGDYDGDNDDSVDLDKYTPTTLNKIQKLESRIYELETAPERSSHVNLMDDKGLNTDFNAEFPDVDDNDNDMEDEDDDVGDDGSARVYTIDTVHTVPTSRVSDEDEDYLDMLPEKWDGDKVVAEGNAGDNGDINRLYKRLQSLEADRESMRQAIISMRTEKAQIVLLKEIAQQLCKEVAPERRIVKKPSLLTTFSVTAVMKWVMSFIFWRKKASRSRYSFGLSKNNAGLLLLLDKSPRVNHWRCLASSLG</sequence>
<name>A0AAX6DYA3_IRIPA</name>
<dbReference type="PANTHER" id="PTHR31422">
    <property type="entry name" value="BNAANNG28530D PROTEIN"/>
    <property type="match status" value="1"/>
</dbReference>
<keyword evidence="5" id="KW-0175">Coiled coil</keyword>
<evidence type="ECO:0000313" key="10">
    <source>
        <dbReference type="Proteomes" id="UP001140949"/>
    </source>
</evidence>
<dbReference type="InterPro" id="IPR007656">
    <property type="entry name" value="GTD-bd"/>
</dbReference>